<gene>
    <name evidence="2" type="primary">Contig15723.g16754</name>
    <name evidence="2" type="ORF">STYLEM_275</name>
</gene>
<dbReference type="InterPro" id="IPR029063">
    <property type="entry name" value="SAM-dependent_MTases_sf"/>
</dbReference>
<accession>A0A077ZMZ7</accession>
<keyword evidence="3" id="KW-1185">Reference proteome</keyword>
<dbReference type="PANTHER" id="PTHR43591">
    <property type="entry name" value="METHYLTRANSFERASE"/>
    <property type="match status" value="1"/>
</dbReference>
<evidence type="ECO:0000313" key="3">
    <source>
        <dbReference type="Proteomes" id="UP000039865"/>
    </source>
</evidence>
<organism evidence="2 3">
    <name type="scientific">Stylonychia lemnae</name>
    <name type="common">Ciliate</name>
    <dbReference type="NCBI Taxonomy" id="5949"/>
    <lineage>
        <taxon>Eukaryota</taxon>
        <taxon>Sar</taxon>
        <taxon>Alveolata</taxon>
        <taxon>Ciliophora</taxon>
        <taxon>Intramacronucleata</taxon>
        <taxon>Spirotrichea</taxon>
        <taxon>Stichotrichia</taxon>
        <taxon>Sporadotrichida</taxon>
        <taxon>Oxytrichidae</taxon>
        <taxon>Stylonychinae</taxon>
        <taxon>Stylonychia</taxon>
    </lineage>
</organism>
<dbReference type="GO" id="GO:0032259">
    <property type="term" value="P:methylation"/>
    <property type="evidence" value="ECO:0007669"/>
    <property type="project" value="UniProtKB-KW"/>
</dbReference>
<reference evidence="2 3" key="1">
    <citation type="submission" date="2014-06" db="EMBL/GenBank/DDBJ databases">
        <authorList>
            <person name="Swart Estienne"/>
        </authorList>
    </citation>
    <scope>NUCLEOTIDE SEQUENCE [LARGE SCALE GENOMIC DNA]</scope>
    <source>
        <strain evidence="2 3">130c</strain>
    </source>
</reference>
<evidence type="ECO:0000313" key="2">
    <source>
        <dbReference type="EMBL" id="CDW71332.1"/>
    </source>
</evidence>
<name>A0A077ZMZ7_STYLE</name>
<keyword evidence="2" id="KW-0830">Ubiquinone</keyword>
<evidence type="ECO:0000259" key="1">
    <source>
        <dbReference type="Pfam" id="PF08241"/>
    </source>
</evidence>
<dbReference type="OrthoDB" id="284858at2759"/>
<dbReference type="InParanoid" id="A0A077ZMZ7"/>
<dbReference type="GO" id="GO:0008757">
    <property type="term" value="F:S-adenosylmethionine-dependent methyltransferase activity"/>
    <property type="evidence" value="ECO:0007669"/>
    <property type="project" value="InterPro"/>
</dbReference>
<feature type="domain" description="Methyltransferase type 11" evidence="1">
    <location>
        <begin position="115"/>
        <end position="162"/>
    </location>
</feature>
<dbReference type="AlphaFoldDB" id="A0A077ZMZ7"/>
<dbReference type="Proteomes" id="UP000039865">
    <property type="component" value="Unassembled WGS sequence"/>
</dbReference>
<dbReference type="Gene3D" id="3.40.50.150">
    <property type="entry name" value="Vaccinia Virus protein VP39"/>
    <property type="match status" value="1"/>
</dbReference>
<dbReference type="EMBL" id="CCKQ01000271">
    <property type="protein sequence ID" value="CDW71332.1"/>
    <property type="molecule type" value="Genomic_DNA"/>
</dbReference>
<keyword evidence="2" id="KW-0489">Methyltransferase</keyword>
<dbReference type="PANTHER" id="PTHR43591:SF24">
    <property type="entry name" value="2-METHOXY-6-POLYPRENYL-1,4-BENZOQUINOL METHYLASE, MITOCHONDRIAL"/>
    <property type="match status" value="1"/>
</dbReference>
<sequence>MATQPFMTLSTQTNAFKCKRILEVACGGGYQSLMLAKTMLQKGGALVIGDISSKMMELVQSKFDDKELSSGYTDVAGNKYHITTEPLLPLGDHTFDIEEEIKKHTENESDRIVFGSQANNESLPFKDESFDCYIANLSLQLVDNHLNQLKEALRVCKSGSKFGFSVWGREGHNNNYGILEGLLDKYGVGPKEKPARTNHHLGQDPAGMKKQMTELGFSNIKIWYEPMNIPYKDFEDYYQTFFEFPNSVIALSKLNEDQRCQIKQDAKELFDNLMGENVLDPVCFEIMIIIAEKK</sequence>
<dbReference type="InterPro" id="IPR013216">
    <property type="entry name" value="Methyltransf_11"/>
</dbReference>
<dbReference type="Pfam" id="PF08241">
    <property type="entry name" value="Methyltransf_11"/>
    <property type="match status" value="1"/>
</dbReference>
<proteinExistence type="predicted"/>
<protein>
    <submittedName>
        <fullName evidence="2">Ubiquinone menaquinone biosynthesis methyltransferase</fullName>
    </submittedName>
</protein>
<dbReference type="CDD" id="cd02440">
    <property type="entry name" value="AdoMet_MTases"/>
    <property type="match status" value="1"/>
</dbReference>
<dbReference type="SUPFAM" id="SSF53335">
    <property type="entry name" value="S-adenosyl-L-methionine-dependent methyltransferases"/>
    <property type="match status" value="1"/>
</dbReference>
<keyword evidence="2" id="KW-0808">Transferase</keyword>